<gene>
    <name evidence="1" type="ORF">F3L20_12795</name>
</gene>
<protein>
    <submittedName>
        <fullName evidence="1">Uncharacterized protein</fullName>
    </submittedName>
</protein>
<proteinExistence type="predicted"/>
<accession>A0ABX5ZZE5</accession>
<name>A0ABX5ZZE5_STRTE</name>
<dbReference type="EMBL" id="CP043959">
    <property type="protein sequence ID" value="QER89996.1"/>
    <property type="molecule type" value="Genomic_DNA"/>
</dbReference>
<sequence>MRGDEFVGLLTVHGIDMPVYLCDFGPGPGWEPVRPLFEAWAAVQGPDPDGSRTTAALKPILDLGLTLVPVAGGETINRFFLRIDGDKASLRY</sequence>
<dbReference type="Proteomes" id="UP000324308">
    <property type="component" value="Chromosome"/>
</dbReference>
<reference evidence="1 2" key="1">
    <citation type="submission" date="2019-09" db="EMBL/GenBank/DDBJ databases">
        <title>Draft genome sequence of the Ebosin-producing strain Streptomyces sp. 139.</title>
        <authorList>
            <person name="Ai L."/>
            <person name="Geng M."/>
            <person name="Ma M."/>
            <person name="Bai L."/>
        </authorList>
    </citation>
    <scope>NUCLEOTIDE SEQUENCE [LARGE SCALE GENOMIC DNA]</scope>
    <source>
        <strain evidence="1 2">139</strain>
    </source>
</reference>
<evidence type="ECO:0000313" key="1">
    <source>
        <dbReference type="EMBL" id="QER89996.1"/>
    </source>
</evidence>
<organism evidence="1 2">
    <name type="scientific">Streptomyces tendae</name>
    <dbReference type="NCBI Taxonomy" id="1932"/>
    <lineage>
        <taxon>Bacteria</taxon>
        <taxon>Bacillati</taxon>
        <taxon>Actinomycetota</taxon>
        <taxon>Actinomycetes</taxon>
        <taxon>Kitasatosporales</taxon>
        <taxon>Streptomycetaceae</taxon>
        <taxon>Streptomyces</taxon>
    </lineage>
</organism>
<keyword evidence="2" id="KW-1185">Reference proteome</keyword>
<evidence type="ECO:0000313" key="2">
    <source>
        <dbReference type="Proteomes" id="UP000324308"/>
    </source>
</evidence>